<accession>A0A0F9G7Z8</accession>
<evidence type="ECO:0008006" key="2">
    <source>
        <dbReference type="Google" id="ProtNLM"/>
    </source>
</evidence>
<organism evidence="1">
    <name type="scientific">marine sediment metagenome</name>
    <dbReference type="NCBI Taxonomy" id="412755"/>
    <lineage>
        <taxon>unclassified sequences</taxon>
        <taxon>metagenomes</taxon>
        <taxon>ecological metagenomes</taxon>
    </lineage>
</organism>
<proteinExistence type="predicted"/>
<dbReference type="EMBL" id="LAZR01027476">
    <property type="protein sequence ID" value="KKL65620.1"/>
    <property type="molecule type" value="Genomic_DNA"/>
</dbReference>
<gene>
    <name evidence="1" type="ORF">LCGC14_2153150</name>
</gene>
<dbReference type="AlphaFoldDB" id="A0A0F9G7Z8"/>
<comment type="caution">
    <text evidence="1">The sequence shown here is derived from an EMBL/GenBank/DDBJ whole genome shotgun (WGS) entry which is preliminary data.</text>
</comment>
<name>A0A0F9G7Z8_9ZZZZ</name>
<sequence length="245" mass="28461">MQVIVIASEKMYHCLSPFMHLWRKHVGLDHITYNIDLVVCGFSEVSFFSDQITRFHSLGKQSDWPAVRWSEKLIRILDEIAEEQFVLMLEDYWLVRDVDMRAVKMLFDYAAQFQNVLKIDLTYDRLYINGGSNFLFGANTHDSCGYLDLIKSPPGTPYQMSLWAGIWNREQLKRVLVPGETAQDIEINGTRRVTDDQLVLGTRQAPLLHGNIYQSRNNGAPVYKDAHWAIKPDDLEFMQKEGWIE</sequence>
<reference evidence="1" key="1">
    <citation type="journal article" date="2015" name="Nature">
        <title>Complex archaea that bridge the gap between prokaryotes and eukaryotes.</title>
        <authorList>
            <person name="Spang A."/>
            <person name="Saw J.H."/>
            <person name="Jorgensen S.L."/>
            <person name="Zaremba-Niedzwiedzka K."/>
            <person name="Martijn J."/>
            <person name="Lind A.E."/>
            <person name="van Eijk R."/>
            <person name="Schleper C."/>
            <person name="Guy L."/>
            <person name="Ettema T.J."/>
        </authorList>
    </citation>
    <scope>NUCLEOTIDE SEQUENCE</scope>
</reference>
<evidence type="ECO:0000313" key="1">
    <source>
        <dbReference type="EMBL" id="KKL65620.1"/>
    </source>
</evidence>
<protein>
    <recommendedName>
        <fullName evidence="2">Nucleotide-diphospho-sugar transferase domain-containing protein</fullName>
    </recommendedName>
</protein>